<dbReference type="STRING" id="1802597.A2Z24_00985"/>
<dbReference type="InterPro" id="IPR000871">
    <property type="entry name" value="Beta-lactam_class-A"/>
</dbReference>
<feature type="domain" description="Beta-lactamase class A catalytic" evidence="2">
    <location>
        <begin position="76"/>
        <end position="257"/>
    </location>
</feature>
<reference evidence="3 4" key="1">
    <citation type="journal article" date="2016" name="Nat. Commun.">
        <title>Thousands of microbial genomes shed light on interconnected biogeochemical processes in an aquifer system.</title>
        <authorList>
            <person name="Anantharaman K."/>
            <person name="Brown C.T."/>
            <person name="Hug L.A."/>
            <person name="Sharon I."/>
            <person name="Castelle C.J."/>
            <person name="Probst A.J."/>
            <person name="Thomas B.C."/>
            <person name="Singh A."/>
            <person name="Wilkins M.J."/>
            <person name="Karaoz U."/>
            <person name="Brodie E.L."/>
            <person name="Williams K.H."/>
            <person name="Hubbard S.S."/>
            <person name="Banfield J.F."/>
        </authorList>
    </citation>
    <scope>NUCLEOTIDE SEQUENCE [LARGE SCALE GENOMIC DNA]</scope>
</reference>
<evidence type="ECO:0000313" key="4">
    <source>
        <dbReference type="Proteomes" id="UP000177588"/>
    </source>
</evidence>
<dbReference type="Proteomes" id="UP000177588">
    <property type="component" value="Unassembled WGS sequence"/>
</dbReference>
<dbReference type="EMBL" id="MHCT01000023">
    <property type="protein sequence ID" value="OGY25696.1"/>
    <property type="molecule type" value="Genomic_DNA"/>
</dbReference>
<evidence type="ECO:0000256" key="1">
    <source>
        <dbReference type="SAM" id="Phobius"/>
    </source>
</evidence>
<dbReference type="SUPFAM" id="SSF56601">
    <property type="entry name" value="beta-lactamase/transpeptidase-like"/>
    <property type="match status" value="1"/>
</dbReference>
<evidence type="ECO:0000259" key="2">
    <source>
        <dbReference type="Pfam" id="PF13354"/>
    </source>
</evidence>
<dbReference type="PANTHER" id="PTHR35333">
    <property type="entry name" value="BETA-LACTAMASE"/>
    <property type="match status" value="1"/>
</dbReference>
<dbReference type="InterPro" id="IPR045155">
    <property type="entry name" value="Beta-lactam_cat"/>
</dbReference>
<accession>A0A1G1WDC6</accession>
<feature type="transmembrane region" description="Helical" evidence="1">
    <location>
        <begin position="6"/>
        <end position="29"/>
    </location>
</feature>
<keyword evidence="1" id="KW-0812">Transmembrane</keyword>
<dbReference type="GO" id="GO:0030655">
    <property type="term" value="P:beta-lactam antibiotic catabolic process"/>
    <property type="evidence" value="ECO:0007669"/>
    <property type="project" value="InterPro"/>
</dbReference>
<name>A0A1G1WDC6_9BACT</name>
<dbReference type="Pfam" id="PF13354">
    <property type="entry name" value="Beta-lactamase2"/>
    <property type="match status" value="1"/>
</dbReference>
<sequence length="288" mass="32194">MRKNLLTVLILLVIIGIIAGIVFLAWRFIQSRNTEPPAKLPNKEDQKKERVAKQEVLLESIKEIVATESPGTSLSLAIYDLKNNEYFGANDTSPQHAASVSKVLTAVYVLDQVEKGKASLADPLGAYNVEFQLKATVNQSDPETWALLDERFKPTDQNKFAKSVGLENTDIRIGKNLMAPKDVAVLLKKLAKGELLKDYHRDKLFTYMQNTESENFFSPSFTQSGLTFYHKTGKFETEAHDAAIVNHPENPFVLVVFSVNNSNLDPNTRGPLMQKVASTVLDYFDSLD</sequence>
<organism evidence="3 4">
    <name type="scientific">Candidatus Woykebacteria bacterium RBG_16_44_10</name>
    <dbReference type="NCBI Taxonomy" id="1802597"/>
    <lineage>
        <taxon>Bacteria</taxon>
        <taxon>Candidatus Woykeibacteriota</taxon>
    </lineage>
</organism>
<gene>
    <name evidence="3" type="ORF">A2Z24_00985</name>
</gene>
<dbReference type="GO" id="GO:0008800">
    <property type="term" value="F:beta-lactamase activity"/>
    <property type="evidence" value="ECO:0007669"/>
    <property type="project" value="InterPro"/>
</dbReference>
<dbReference type="Gene3D" id="3.40.710.10">
    <property type="entry name" value="DD-peptidase/beta-lactamase superfamily"/>
    <property type="match status" value="1"/>
</dbReference>
<comment type="caution">
    <text evidence="3">The sequence shown here is derived from an EMBL/GenBank/DDBJ whole genome shotgun (WGS) entry which is preliminary data.</text>
</comment>
<dbReference type="GO" id="GO:0046677">
    <property type="term" value="P:response to antibiotic"/>
    <property type="evidence" value="ECO:0007669"/>
    <property type="project" value="InterPro"/>
</dbReference>
<keyword evidence="1" id="KW-0472">Membrane</keyword>
<proteinExistence type="predicted"/>
<dbReference type="AlphaFoldDB" id="A0A1G1WDC6"/>
<evidence type="ECO:0000313" key="3">
    <source>
        <dbReference type="EMBL" id="OGY25696.1"/>
    </source>
</evidence>
<keyword evidence="1" id="KW-1133">Transmembrane helix</keyword>
<protein>
    <recommendedName>
        <fullName evidence="2">Beta-lactamase class A catalytic domain-containing protein</fullName>
    </recommendedName>
</protein>
<dbReference type="InterPro" id="IPR012338">
    <property type="entry name" value="Beta-lactam/transpept-like"/>
</dbReference>
<dbReference type="PANTHER" id="PTHR35333:SF3">
    <property type="entry name" value="BETA-LACTAMASE-TYPE TRANSPEPTIDASE FOLD CONTAINING PROTEIN"/>
    <property type="match status" value="1"/>
</dbReference>